<dbReference type="EMBL" id="CCKQ01017409">
    <property type="protein sequence ID" value="CDW89286.1"/>
    <property type="molecule type" value="Genomic_DNA"/>
</dbReference>
<dbReference type="AlphaFoldDB" id="A0A078B4V2"/>
<sequence>MQSSKEKLAHGILQHGVDTLKKLQTIRNIINRAHYCLQKANQQGNYFKNIAHKIRIIVNLLFIFYVQRANNYENACHVNN</sequence>
<gene>
    <name evidence="1" type="primary">Contig13895.g14831</name>
    <name evidence="1" type="ORF">STYLEM_18418</name>
</gene>
<reference evidence="1 2" key="1">
    <citation type="submission" date="2014-06" db="EMBL/GenBank/DDBJ databases">
        <authorList>
            <person name="Swart Estienne"/>
        </authorList>
    </citation>
    <scope>NUCLEOTIDE SEQUENCE [LARGE SCALE GENOMIC DNA]</scope>
    <source>
        <strain evidence="1 2">130c</strain>
    </source>
</reference>
<name>A0A078B4V2_STYLE</name>
<evidence type="ECO:0000313" key="2">
    <source>
        <dbReference type="Proteomes" id="UP000039865"/>
    </source>
</evidence>
<protein>
    <submittedName>
        <fullName evidence="1">Uncharacterized protein</fullName>
    </submittedName>
</protein>
<proteinExistence type="predicted"/>
<dbReference type="Proteomes" id="UP000039865">
    <property type="component" value="Unassembled WGS sequence"/>
</dbReference>
<accession>A0A078B4V2</accession>
<evidence type="ECO:0000313" key="1">
    <source>
        <dbReference type="EMBL" id="CDW89286.1"/>
    </source>
</evidence>
<organism evidence="1 2">
    <name type="scientific">Stylonychia lemnae</name>
    <name type="common">Ciliate</name>
    <dbReference type="NCBI Taxonomy" id="5949"/>
    <lineage>
        <taxon>Eukaryota</taxon>
        <taxon>Sar</taxon>
        <taxon>Alveolata</taxon>
        <taxon>Ciliophora</taxon>
        <taxon>Intramacronucleata</taxon>
        <taxon>Spirotrichea</taxon>
        <taxon>Stichotrichia</taxon>
        <taxon>Sporadotrichida</taxon>
        <taxon>Oxytrichidae</taxon>
        <taxon>Stylonychinae</taxon>
        <taxon>Stylonychia</taxon>
    </lineage>
</organism>
<dbReference type="InParanoid" id="A0A078B4V2"/>
<keyword evidence="2" id="KW-1185">Reference proteome</keyword>